<name>A0A840V3X8_9BACT</name>
<keyword evidence="1" id="KW-0472">Membrane</keyword>
<protein>
    <recommendedName>
        <fullName evidence="4">DUF2269 family protein</fullName>
    </recommendedName>
</protein>
<feature type="transmembrane region" description="Helical" evidence="1">
    <location>
        <begin position="59"/>
        <end position="79"/>
    </location>
</feature>
<reference evidence="2 3" key="1">
    <citation type="submission" date="2020-08" db="EMBL/GenBank/DDBJ databases">
        <title>Genomic Encyclopedia of Type Strains, Phase IV (KMG-IV): sequencing the most valuable type-strain genomes for metagenomic binning, comparative biology and taxonomic classification.</title>
        <authorList>
            <person name="Goeker M."/>
        </authorList>
    </citation>
    <scope>NUCLEOTIDE SEQUENCE [LARGE SCALE GENOMIC DNA]</scope>
    <source>
        <strain evidence="2 3">YC6886</strain>
    </source>
</reference>
<comment type="caution">
    <text evidence="2">The sequence shown here is derived from an EMBL/GenBank/DDBJ whole genome shotgun (WGS) entry which is preliminary data.</text>
</comment>
<evidence type="ECO:0000256" key="1">
    <source>
        <dbReference type="SAM" id="Phobius"/>
    </source>
</evidence>
<proteinExistence type="predicted"/>
<feature type="transmembrane region" description="Helical" evidence="1">
    <location>
        <begin position="85"/>
        <end position="103"/>
    </location>
</feature>
<dbReference type="PROSITE" id="PS51257">
    <property type="entry name" value="PROKAR_LIPOPROTEIN"/>
    <property type="match status" value="1"/>
</dbReference>
<dbReference type="AlphaFoldDB" id="A0A840V3X8"/>
<dbReference type="EMBL" id="JACHFD010000011">
    <property type="protein sequence ID" value="MBB5352233.1"/>
    <property type="molecule type" value="Genomic_DNA"/>
</dbReference>
<accession>A0A840V3X8</accession>
<feature type="transmembrane region" description="Helical" evidence="1">
    <location>
        <begin position="33"/>
        <end position="52"/>
    </location>
</feature>
<evidence type="ECO:0000313" key="2">
    <source>
        <dbReference type="EMBL" id="MBB5352233.1"/>
    </source>
</evidence>
<keyword evidence="1" id="KW-1133">Transmembrane helix</keyword>
<gene>
    <name evidence="2" type="ORF">HNR46_002476</name>
</gene>
<keyword evidence="3" id="KW-1185">Reference proteome</keyword>
<evidence type="ECO:0008006" key="4">
    <source>
        <dbReference type="Google" id="ProtNLM"/>
    </source>
</evidence>
<organism evidence="2 3">
    <name type="scientific">Haloferula luteola</name>
    <dbReference type="NCBI Taxonomy" id="595692"/>
    <lineage>
        <taxon>Bacteria</taxon>
        <taxon>Pseudomonadati</taxon>
        <taxon>Verrucomicrobiota</taxon>
        <taxon>Verrucomicrobiia</taxon>
        <taxon>Verrucomicrobiales</taxon>
        <taxon>Verrucomicrobiaceae</taxon>
        <taxon>Haloferula</taxon>
    </lineage>
</organism>
<dbReference type="RefSeq" id="WP_184019095.1">
    <property type="nucleotide sequence ID" value="NZ_JACHFD010000011.1"/>
</dbReference>
<evidence type="ECO:0000313" key="3">
    <source>
        <dbReference type="Proteomes" id="UP000557717"/>
    </source>
</evidence>
<keyword evidence="1" id="KW-0812">Transmembrane</keyword>
<dbReference type="Proteomes" id="UP000557717">
    <property type="component" value="Unassembled WGS sequence"/>
</dbReference>
<sequence length="107" mass="11173">MDYNLLKALHILAAFGVFSAVGAACLGGSRKAAGILHGISLILLILVGFALLQKPPAGQYWWMAKMGLWLILGAAPALTKRLPKAAVLGIMLACGLAAAYLGLQKPF</sequence>